<dbReference type="RefSeq" id="WP_252852219.1">
    <property type="nucleotide sequence ID" value="NZ_JAMXLR010000033.1"/>
</dbReference>
<sequence>MSVTKPPRRLLITVVCLFVVTAIAIAALATRARWLPLILPSEQSAEDSTDEHDHTHEGHESAMNIRLTERGLKNIGFEPFVVAPTSYERDLTLPAIVVERPGRSQIHVTAPLTGIVTAIHAVTGEAVDTGAPLFELRLTHEELVAAQKEFLESLAKLNIVEKELARLQGLNEGVVAGKRILEQQYEKQRIEVNLRTAEQAMLLHGLNEDQIEKVQSTGQLFRTITIRAPEHGNADEACQGPHLFTIQSLSVAKGEHVDLGKELAVLADHCELHIEALAFEDDAAAIRTAAENNRNVTANPLDSRPAQHRLEGLQVAYVASQIDPISRAFKVYVRLPNEVALDKTLPSGKQILEWKYKPGQRMQLSVPVETWENQLVLPTTAVVDEGAEAYAYRQNGDTFEQAPVHVLQRDQKAVVVANDGALFPGDVIAGNGAYQLHLAIKNKSGGAIDPHAGHNH</sequence>
<reference evidence="2" key="1">
    <citation type="submission" date="2022-06" db="EMBL/GenBank/DDBJ databases">
        <title>Aeoliella straminimaris, a novel planctomycete from sediments.</title>
        <authorList>
            <person name="Vitorino I.R."/>
            <person name="Lage O.M."/>
        </authorList>
    </citation>
    <scope>NUCLEOTIDE SEQUENCE</scope>
    <source>
        <strain evidence="2">ICT_H6.2</strain>
    </source>
</reference>
<dbReference type="Gene3D" id="1.10.287.470">
    <property type="entry name" value="Helix hairpin bin"/>
    <property type="match status" value="1"/>
</dbReference>
<dbReference type="Proteomes" id="UP001155241">
    <property type="component" value="Unassembled WGS sequence"/>
</dbReference>
<gene>
    <name evidence="2" type="ORF">NG895_09355</name>
</gene>
<accession>A0A9X2JH03</accession>
<dbReference type="PANTHER" id="PTHR30097">
    <property type="entry name" value="CATION EFFLUX SYSTEM PROTEIN CUSB"/>
    <property type="match status" value="1"/>
</dbReference>
<organism evidence="2 3">
    <name type="scientific">Aeoliella straminimaris</name>
    <dbReference type="NCBI Taxonomy" id="2954799"/>
    <lineage>
        <taxon>Bacteria</taxon>
        <taxon>Pseudomonadati</taxon>
        <taxon>Planctomycetota</taxon>
        <taxon>Planctomycetia</taxon>
        <taxon>Pirellulales</taxon>
        <taxon>Lacipirellulaceae</taxon>
        <taxon>Aeoliella</taxon>
    </lineage>
</organism>
<dbReference type="PANTHER" id="PTHR30097:SF4">
    <property type="entry name" value="SLR6042 PROTEIN"/>
    <property type="match status" value="1"/>
</dbReference>
<dbReference type="EMBL" id="JAMXLR010000033">
    <property type="protein sequence ID" value="MCO6044113.1"/>
    <property type="molecule type" value="Genomic_DNA"/>
</dbReference>
<name>A0A9X2JH03_9BACT</name>
<dbReference type="Gene3D" id="2.40.50.100">
    <property type="match status" value="1"/>
</dbReference>
<dbReference type="GO" id="GO:0060003">
    <property type="term" value="P:copper ion export"/>
    <property type="evidence" value="ECO:0007669"/>
    <property type="project" value="TreeGrafter"/>
</dbReference>
<evidence type="ECO:0000313" key="3">
    <source>
        <dbReference type="Proteomes" id="UP001155241"/>
    </source>
</evidence>
<dbReference type="InterPro" id="IPR051909">
    <property type="entry name" value="MFP_Cation_Efflux"/>
</dbReference>
<dbReference type="GO" id="GO:0015679">
    <property type="term" value="P:plasma membrane copper ion transport"/>
    <property type="evidence" value="ECO:0007669"/>
    <property type="project" value="TreeGrafter"/>
</dbReference>
<comment type="caution">
    <text evidence="2">The sequence shown here is derived from an EMBL/GenBank/DDBJ whole genome shotgun (WGS) entry which is preliminary data.</text>
</comment>
<evidence type="ECO:0000256" key="1">
    <source>
        <dbReference type="ARBA" id="ARBA00022448"/>
    </source>
</evidence>
<dbReference type="Gene3D" id="2.40.420.20">
    <property type="match status" value="1"/>
</dbReference>
<proteinExistence type="predicted"/>
<evidence type="ECO:0000313" key="2">
    <source>
        <dbReference type="EMBL" id="MCO6044113.1"/>
    </source>
</evidence>
<protein>
    <submittedName>
        <fullName evidence="2">Efflux RND transporter periplasmic adaptor subunit</fullName>
    </submittedName>
</protein>
<keyword evidence="3" id="KW-1185">Reference proteome</keyword>
<dbReference type="AlphaFoldDB" id="A0A9X2JH03"/>
<dbReference type="Gene3D" id="2.40.30.170">
    <property type="match status" value="1"/>
</dbReference>
<dbReference type="GO" id="GO:0030313">
    <property type="term" value="C:cell envelope"/>
    <property type="evidence" value="ECO:0007669"/>
    <property type="project" value="TreeGrafter"/>
</dbReference>
<keyword evidence="1" id="KW-0813">Transport</keyword>